<comment type="caution">
    <text evidence="2">The sequence shown here is derived from an EMBL/GenBank/DDBJ whole genome shotgun (WGS) entry which is preliminary data.</text>
</comment>
<gene>
    <name evidence="2" type="ORF">GDH07_26065</name>
</gene>
<dbReference type="Proteomes" id="UP000486534">
    <property type="component" value="Unassembled WGS sequence"/>
</dbReference>
<feature type="chain" id="PRO_5031501027" evidence="1">
    <location>
        <begin position="22"/>
        <end position="114"/>
    </location>
</feature>
<dbReference type="AlphaFoldDB" id="A0A7X1U6N7"/>
<dbReference type="RefSeq" id="WP_085600293.1">
    <property type="nucleotide sequence ID" value="NZ_WHUV01000005.1"/>
</dbReference>
<evidence type="ECO:0000313" key="3">
    <source>
        <dbReference type="Proteomes" id="UP000486534"/>
    </source>
</evidence>
<evidence type="ECO:0000256" key="1">
    <source>
        <dbReference type="SAM" id="SignalP"/>
    </source>
</evidence>
<protein>
    <submittedName>
        <fullName evidence="2">Uncharacterized protein</fullName>
    </submittedName>
</protein>
<evidence type="ECO:0000313" key="2">
    <source>
        <dbReference type="EMBL" id="MQA56792.1"/>
    </source>
</evidence>
<sequence>MPSLSRGVLALIFLLASASGAANDEISQEWAHLIKADFQDGCVNRLDQYLTTFGSNGVRFGAWLVQTCEGNFEYGASYYPLNVRTENKRIGVRQTQKLPPLTPVQLQGMYSLKG</sequence>
<dbReference type="EMBL" id="WHUV01000005">
    <property type="protein sequence ID" value="MQA56792.1"/>
    <property type="molecule type" value="Genomic_DNA"/>
</dbReference>
<reference evidence="2 3" key="1">
    <citation type="submission" date="2019-10" db="EMBL/GenBank/DDBJ databases">
        <title>Pseudomonas dajingensis sp. nov., isolated from the profound head ulcers of farmed Murray cod (Maccullochella peelii peelii).</title>
        <authorList>
            <person name="Liu Y."/>
        </authorList>
    </citation>
    <scope>NUCLEOTIDE SEQUENCE [LARGE SCALE GENOMIC DNA]</scope>
    <source>
        <strain evidence="2 3">MC042</strain>
    </source>
</reference>
<accession>A0A7X1U6N7</accession>
<name>A0A7X1U6N7_9PSED</name>
<proteinExistence type="predicted"/>
<organism evidence="2 3">
    <name type="scientific">Pseudomonas piscis</name>
    <dbReference type="NCBI Taxonomy" id="2614538"/>
    <lineage>
        <taxon>Bacteria</taxon>
        <taxon>Pseudomonadati</taxon>
        <taxon>Pseudomonadota</taxon>
        <taxon>Gammaproteobacteria</taxon>
        <taxon>Pseudomonadales</taxon>
        <taxon>Pseudomonadaceae</taxon>
        <taxon>Pseudomonas</taxon>
    </lineage>
</organism>
<feature type="signal peptide" evidence="1">
    <location>
        <begin position="1"/>
        <end position="21"/>
    </location>
</feature>
<keyword evidence="1" id="KW-0732">Signal</keyword>